<organism evidence="2 3">
    <name type="scientific">Fibrella aestuarina BUZ 2</name>
    <dbReference type="NCBI Taxonomy" id="1166018"/>
    <lineage>
        <taxon>Bacteria</taxon>
        <taxon>Pseudomonadati</taxon>
        <taxon>Bacteroidota</taxon>
        <taxon>Cytophagia</taxon>
        <taxon>Cytophagales</taxon>
        <taxon>Spirosomataceae</taxon>
        <taxon>Fibrella</taxon>
    </lineage>
</organism>
<dbReference type="Pfam" id="PF13524">
    <property type="entry name" value="Glyco_trans_1_2"/>
    <property type="match status" value="1"/>
</dbReference>
<dbReference type="STRING" id="1166018.FAES_1584"/>
<evidence type="ECO:0000259" key="1">
    <source>
        <dbReference type="Pfam" id="PF13524"/>
    </source>
</evidence>
<dbReference type="eggNOG" id="COG4641">
    <property type="taxonomic scope" value="Bacteria"/>
</dbReference>
<feature type="domain" description="Spore protein YkvP/CgeB glycosyl transferase-like" evidence="1">
    <location>
        <begin position="185"/>
        <end position="326"/>
    </location>
</feature>
<name>I0K641_9BACT</name>
<evidence type="ECO:0000313" key="3">
    <source>
        <dbReference type="Proteomes" id="UP000011058"/>
    </source>
</evidence>
<dbReference type="HOGENOM" id="CLU_072270_0_0_10"/>
<dbReference type="KEGG" id="fae:FAES_1584"/>
<dbReference type="AlphaFoldDB" id="I0K641"/>
<keyword evidence="3" id="KW-1185">Reference proteome</keyword>
<dbReference type="PATRIC" id="fig|1166018.3.peg.3319"/>
<protein>
    <recommendedName>
        <fullName evidence="1">Spore protein YkvP/CgeB glycosyl transferase-like domain-containing protein</fullName>
    </recommendedName>
</protein>
<accession>I0K641</accession>
<sequence length="333" mass="38416">MTIVLIGRDGYESLEWHFRDTFNRMGHRATIVDIKGVTLLPEKAQYWLSRFSERYDRSVGRKLVDHIGQLAPDFVLVVYRHIHPSVIIDLKKRLPHCPIAQYNPDALTNLERQQILASPFDVYFTKEPYMADVFRQKAGLNVVYLPEAFNPHVNIRPTGDRAALEADTRIDVMLYGNLYPYRARMAERLIQAGVRLTIFGLPATYIPTAVKQVFVGRYLTGDEKNRVIHGAKIVFNNLHYAEVSSANKKYFEINGIGGFQLCDYKPTLAEYSGVPVDKVTFGSIDDAIDRIRYYLDKPTERYALSDQQYAHFQVHHTYEKRLQQLLSIVFDHA</sequence>
<dbReference type="InterPro" id="IPR055259">
    <property type="entry name" value="YkvP/CgeB_Glyco_trans-like"/>
</dbReference>
<proteinExistence type="predicted"/>
<dbReference type="OrthoDB" id="7872161at2"/>
<gene>
    <name evidence="2" type="ORF">FAES_1584</name>
</gene>
<dbReference type="Proteomes" id="UP000011058">
    <property type="component" value="Chromosome"/>
</dbReference>
<dbReference type="EMBL" id="HE796683">
    <property type="protein sequence ID" value="CCG99594.1"/>
    <property type="molecule type" value="Genomic_DNA"/>
</dbReference>
<evidence type="ECO:0000313" key="2">
    <source>
        <dbReference type="EMBL" id="CCG99594.1"/>
    </source>
</evidence>
<reference evidence="2 3" key="1">
    <citation type="journal article" date="2012" name="J. Bacteriol.">
        <title>Genome Sequence of Fibrella aestuarina BUZ 2T, a Filamentous Marine Bacterium.</title>
        <authorList>
            <person name="Filippini M."/>
            <person name="Qi W."/>
            <person name="Blom J."/>
            <person name="Goesmann A."/>
            <person name="Smits T.H."/>
            <person name="Bagheri H.C."/>
        </authorList>
    </citation>
    <scope>NUCLEOTIDE SEQUENCE [LARGE SCALE GENOMIC DNA]</scope>
    <source>
        <strain evidence="3">BUZ 2T</strain>
    </source>
</reference>
<dbReference type="RefSeq" id="WP_015330693.1">
    <property type="nucleotide sequence ID" value="NC_020054.1"/>
</dbReference>